<comment type="caution">
    <text evidence="1">The sequence shown here is derived from an EMBL/GenBank/DDBJ whole genome shotgun (WGS) entry which is preliminary data.</text>
</comment>
<proteinExistence type="predicted"/>
<accession>A0A2K3KRK0</accession>
<sequence>MEVSRPSRESFSGPRVVVLSRTGDKTVLCSGGGEPGTLGTFSSPVLVLNCCDELAMERIVC</sequence>
<protein>
    <submittedName>
        <fullName evidence="1">Uncharacterized protein</fullName>
    </submittedName>
</protein>
<name>A0A2K3KRK0_TRIPR</name>
<gene>
    <name evidence="1" type="ORF">L195_g064195</name>
</gene>
<dbReference type="Proteomes" id="UP000236291">
    <property type="component" value="Unassembled WGS sequence"/>
</dbReference>
<evidence type="ECO:0000313" key="2">
    <source>
        <dbReference type="Proteomes" id="UP000236291"/>
    </source>
</evidence>
<dbReference type="AlphaFoldDB" id="A0A2K3KRK0"/>
<dbReference type="EMBL" id="ASHM01237148">
    <property type="protein sequence ID" value="PNX68906.1"/>
    <property type="molecule type" value="Genomic_DNA"/>
</dbReference>
<reference evidence="1 2" key="1">
    <citation type="journal article" date="2014" name="Am. J. Bot.">
        <title>Genome assembly and annotation for red clover (Trifolium pratense; Fabaceae).</title>
        <authorList>
            <person name="Istvanek J."/>
            <person name="Jaros M."/>
            <person name="Krenek A."/>
            <person name="Repkova J."/>
        </authorList>
    </citation>
    <scope>NUCLEOTIDE SEQUENCE [LARGE SCALE GENOMIC DNA]</scope>
    <source>
        <strain evidence="2">cv. Tatra</strain>
        <tissue evidence="1">Young leaves</tissue>
    </source>
</reference>
<organism evidence="1 2">
    <name type="scientific">Trifolium pratense</name>
    <name type="common">Red clover</name>
    <dbReference type="NCBI Taxonomy" id="57577"/>
    <lineage>
        <taxon>Eukaryota</taxon>
        <taxon>Viridiplantae</taxon>
        <taxon>Streptophyta</taxon>
        <taxon>Embryophyta</taxon>
        <taxon>Tracheophyta</taxon>
        <taxon>Spermatophyta</taxon>
        <taxon>Magnoliopsida</taxon>
        <taxon>eudicotyledons</taxon>
        <taxon>Gunneridae</taxon>
        <taxon>Pentapetalae</taxon>
        <taxon>rosids</taxon>
        <taxon>fabids</taxon>
        <taxon>Fabales</taxon>
        <taxon>Fabaceae</taxon>
        <taxon>Papilionoideae</taxon>
        <taxon>50 kb inversion clade</taxon>
        <taxon>NPAAA clade</taxon>
        <taxon>Hologalegina</taxon>
        <taxon>IRL clade</taxon>
        <taxon>Trifolieae</taxon>
        <taxon>Trifolium</taxon>
    </lineage>
</organism>
<evidence type="ECO:0000313" key="1">
    <source>
        <dbReference type="EMBL" id="PNX68906.1"/>
    </source>
</evidence>
<reference evidence="1 2" key="2">
    <citation type="journal article" date="2017" name="Front. Plant Sci.">
        <title>Gene Classification and Mining of Molecular Markers Useful in Red Clover (Trifolium pratense) Breeding.</title>
        <authorList>
            <person name="Istvanek J."/>
            <person name="Dluhosova J."/>
            <person name="Dluhos P."/>
            <person name="Patkova L."/>
            <person name="Nedelnik J."/>
            <person name="Repkova J."/>
        </authorList>
    </citation>
    <scope>NUCLEOTIDE SEQUENCE [LARGE SCALE GENOMIC DNA]</scope>
    <source>
        <strain evidence="2">cv. Tatra</strain>
        <tissue evidence="1">Young leaves</tissue>
    </source>
</reference>